<name>A0AAW2G253_9HYME</name>
<gene>
    <name evidence="2" type="ORF">PUN28_007175</name>
</gene>
<sequence>MICIDQKIFIAKIYVPERKKNNKTFWHSSKFALRHLERFQFRFPLRSGRGVRVPRPREVGSTGACLFADDCQNLLPRSASEIARLAVFVSSTVSSSCEKEGEREREKERKKKIERERERTRKRRRGCLSPTSRVPISRRRLLIPKEGRKEGRASRSRN</sequence>
<dbReference type="Proteomes" id="UP001430953">
    <property type="component" value="Unassembled WGS sequence"/>
</dbReference>
<accession>A0AAW2G253</accession>
<reference evidence="2 3" key="1">
    <citation type="submission" date="2023-03" db="EMBL/GenBank/DDBJ databases">
        <title>High recombination rates correlate with genetic variation in Cardiocondyla obscurior ants.</title>
        <authorList>
            <person name="Errbii M."/>
        </authorList>
    </citation>
    <scope>NUCLEOTIDE SEQUENCE [LARGE SCALE GENOMIC DNA]</scope>
    <source>
        <strain evidence="2">Alpha-2009</strain>
        <tissue evidence="2">Whole body</tissue>
    </source>
</reference>
<feature type="compositionally biased region" description="Basic and acidic residues" evidence="1">
    <location>
        <begin position="97"/>
        <end position="119"/>
    </location>
</feature>
<evidence type="ECO:0000313" key="2">
    <source>
        <dbReference type="EMBL" id="KAL0122244.1"/>
    </source>
</evidence>
<proteinExistence type="predicted"/>
<dbReference type="AlphaFoldDB" id="A0AAW2G253"/>
<feature type="region of interest" description="Disordered" evidence="1">
    <location>
        <begin position="92"/>
        <end position="158"/>
    </location>
</feature>
<protein>
    <submittedName>
        <fullName evidence="2">Uncharacterized protein</fullName>
    </submittedName>
</protein>
<evidence type="ECO:0000256" key="1">
    <source>
        <dbReference type="SAM" id="MobiDB-lite"/>
    </source>
</evidence>
<dbReference type="EMBL" id="JADYXP020000006">
    <property type="protein sequence ID" value="KAL0122244.1"/>
    <property type="molecule type" value="Genomic_DNA"/>
</dbReference>
<keyword evidence="3" id="KW-1185">Reference proteome</keyword>
<organism evidence="2 3">
    <name type="scientific">Cardiocondyla obscurior</name>
    <dbReference type="NCBI Taxonomy" id="286306"/>
    <lineage>
        <taxon>Eukaryota</taxon>
        <taxon>Metazoa</taxon>
        <taxon>Ecdysozoa</taxon>
        <taxon>Arthropoda</taxon>
        <taxon>Hexapoda</taxon>
        <taxon>Insecta</taxon>
        <taxon>Pterygota</taxon>
        <taxon>Neoptera</taxon>
        <taxon>Endopterygota</taxon>
        <taxon>Hymenoptera</taxon>
        <taxon>Apocrita</taxon>
        <taxon>Aculeata</taxon>
        <taxon>Formicoidea</taxon>
        <taxon>Formicidae</taxon>
        <taxon>Myrmicinae</taxon>
        <taxon>Cardiocondyla</taxon>
    </lineage>
</organism>
<evidence type="ECO:0000313" key="3">
    <source>
        <dbReference type="Proteomes" id="UP001430953"/>
    </source>
</evidence>
<comment type="caution">
    <text evidence="2">The sequence shown here is derived from an EMBL/GenBank/DDBJ whole genome shotgun (WGS) entry which is preliminary data.</text>
</comment>
<feature type="compositionally biased region" description="Basic and acidic residues" evidence="1">
    <location>
        <begin position="143"/>
        <end position="158"/>
    </location>
</feature>